<protein>
    <submittedName>
        <fullName evidence="5">Fibronectin type III domain-containing protein 1-like isoform X1</fullName>
    </submittedName>
</protein>
<accession>A0AAJ7TL96</accession>
<dbReference type="SUPFAM" id="SSF49265">
    <property type="entry name" value="Fibronectin type III"/>
    <property type="match status" value="1"/>
</dbReference>
<evidence type="ECO:0000313" key="5">
    <source>
        <dbReference type="RefSeq" id="XP_032819479.1"/>
    </source>
</evidence>
<evidence type="ECO:0000256" key="1">
    <source>
        <dbReference type="SAM" id="MobiDB-lite"/>
    </source>
</evidence>
<dbReference type="InterPro" id="IPR003961">
    <property type="entry name" value="FN3_dom"/>
</dbReference>
<feature type="chain" id="PRO_5042568786" evidence="2">
    <location>
        <begin position="20"/>
        <end position="721"/>
    </location>
</feature>
<feature type="domain" description="Fibronectin type-III" evidence="3">
    <location>
        <begin position="67"/>
        <end position="163"/>
    </location>
</feature>
<dbReference type="GeneID" id="116947625"/>
<evidence type="ECO:0000256" key="2">
    <source>
        <dbReference type="SAM" id="SignalP"/>
    </source>
</evidence>
<dbReference type="PANTHER" id="PTHR23197:SF11">
    <property type="entry name" value="RE03558P"/>
    <property type="match status" value="1"/>
</dbReference>
<evidence type="ECO:0000259" key="3">
    <source>
        <dbReference type="PROSITE" id="PS50853"/>
    </source>
</evidence>
<feature type="compositionally biased region" description="Pro residues" evidence="1">
    <location>
        <begin position="226"/>
        <end position="243"/>
    </location>
</feature>
<keyword evidence="4" id="KW-1185">Reference proteome</keyword>
<proteinExistence type="predicted"/>
<name>A0AAJ7TL96_PETMA</name>
<dbReference type="InterPro" id="IPR049109">
    <property type="entry name" value="TARSH/FNDC1_C"/>
</dbReference>
<feature type="compositionally biased region" description="Basic and acidic residues" evidence="1">
    <location>
        <begin position="179"/>
        <end position="191"/>
    </location>
</feature>
<feature type="region of interest" description="Disordered" evidence="1">
    <location>
        <begin position="164"/>
        <end position="246"/>
    </location>
</feature>
<gene>
    <name evidence="5" type="primary">LOC116947625</name>
</gene>
<dbReference type="KEGG" id="pmrn:116947625"/>
<dbReference type="AlphaFoldDB" id="A0AAJ7TL96"/>
<dbReference type="RefSeq" id="XP_032819479.1">
    <property type="nucleotide sequence ID" value="XM_032963588.1"/>
</dbReference>
<dbReference type="Gene3D" id="2.60.40.10">
    <property type="entry name" value="Immunoglobulins"/>
    <property type="match status" value="2"/>
</dbReference>
<evidence type="ECO:0000313" key="4">
    <source>
        <dbReference type="Proteomes" id="UP001318040"/>
    </source>
</evidence>
<dbReference type="CDD" id="cd00063">
    <property type="entry name" value="FN3"/>
    <property type="match status" value="2"/>
</dbReference>
<keyword evidence="2" id="KW-0732">Signal</keyword>
<dbReference type="InterPro" id="IPR013783">
    <property type="entry name" value="Ig-like_fold"/>
</dbReference>
<dbReference type="PANTHER" id="PTHR23197">
    <property type="entry name" value="TARSH-RELATED FIBRONECTIN DOMAIN-CONTAINING"/>
    <property type="match status" value="1"/>
</dbReference>
<sequence length="721" mass="77890">MESYRGLLACAALLAAVSAGRPEMRVPGARVPPRVTLHVPSGARQLLRFYGGERDVDEQAEATRLAPPRDLKVRVLPTLVVVTWSDPMHEAGPAGADKSKRFYTVRYRQMTPAAAWYYQTAMAPRVIITHVTPGTHYEISARVSEGEKDGPWCTPVMTRTYARAHPEEDHSMSSANQQTERRGLRPSEWTHKQALPGRGERLQQRRRNEKVTPTQRRTEAHGANLGPPPLMEFPAPTTGPSPAQPDGSTGHLWLIDTEQNLLFTKDGNVVYDDKGLPIRLCVAEDGHTIIFPCAAEARQPVLTRAGTLVAGFDGRAAGDGNKTGPSHSESERGLLRAAGVVLHASARLATPGGRAEDDGGGGGGRHTAPAVALAPGSEFVDGDEGSVSDGVAVGYGTAPRETEEGAADGSPPSEPRVKLLKKEAGSLCSISDALEQIQNHLETKKNIQLSRTFRYLRDTKIEESSGKVTIAGTMGAQPIEPIVVAVEGCPSFVVLEWSPEEMPPGETDNGSATGYVVQVANSSGMNQHRWLTAGFTNSSFLPVENLQPNEKYFFKVKIDSQSKPEVSSNIVTFVTGSESKEVADKSAGMSSVWTPFAFHADPGAPSACVGKRYVKRTLQNKLVGVSLCNSLRYKIYLGEDLRGTFYALGDADGRGEDHCEFVDSPWDGKTGPLQPLDNLASIDGYHRSKRQQRLTRGVLGPESGLYHADWYECGVAIPGAW</sequence>
<feature type="region of interest" description="Disordered" evidence="1">
    <location>
        <begin position="346"/>
        <end position="367"/>
    </location>
</feature>
<dbReference type="InterPro" id="IPR036116">
    <property type="entry name" value="FN3_sf"/>
</dbReference>
<dbReference type="Pfam" id="PF21731">
    <property type="entry name" value="TARSH_C"/>
    <property type="match status" value="1"/>
</dbReference>
<reference evidence="5" key="1">
    <citation type="submission" date="2025-08" db="UniProtKB">
        <authorList>
            <consortium name="RefSeq"/>
        </authorList>
    </citation>
    <scope>IDENTIFICATION</scope>
    <source>
        <tissue evidence="5">Sperm</tissue>
    </source>
</reference>
<organism evidence="4 5">
    <name type="scientific">Petromyzon marinus</name>
    <name type="common">Sea lamprey</name>
    <dbReference type="NCBI Taxonomy" id="7757"/>
    <lineage>
        <taxon>Eukaryota</taxon>
        <taxon>Metazoa</taxon>
        <taxon>Chordata</taxon>
        <taxon>Craniata</taxon>
        <taxon>Vertebrata</taxon>
        <taxon>Cyclostomata</taxon>
        <taxon>Hyperoartia</taxon>
        <taxon>Petromyzontiformes</taxon>
        <taxon>Petromyzontidae</taxon>
        <taxon>Petromyzon</taxon>
    </lineage>
</organism>
<dbReference type="PROSITE" id="PS50853">
    <property type="entry name" value="FN3"/>
    <property type="match status" value="2"/>
</dbReference>
<dbReference type="SMART" id="SM00060">
    <property type="entry name" value="FN3"/>
    <property type="match status" value="2"/>
</dbReference>
<feature type="domain" description="Fibronectin type-III" evidence="3">
    <location>
        <begin position="478"/>
        <end position="578"/>
    </location>
</feature>
<feature type="signal peptide" evidence="2">
    <location>
        <begin position="1"/>
        <end position="19"/>
    </location>
</feature>
<dbReference type="Proteomes" id="UP001318040">
    <property type="component" value="Chromosome 30"/>
</dbReference>